<dbReference type="InterPro" id="IPR009589">
    <property type="entry name" value="PH_YyaB-like"/>
</dbReference>
<protein>
    <recommendedName>
        <fullName evidence="2">Uncharacterized protein YyaB-like PH domain-containing protein</fullName>
    </recommendedName>
</protein>
<dbReference type="RefSeq" id="WP_183164766.1">
    <property type="nucleotide sequence ID" value="NZ_JACHXI010000001.1"/>
</dbReference>
<keyword evidence="1" id="KW-0472">Membrane</keyword>
<dbReference type="AlphaFoldDB" id="A0A839SXD4"/>
<feature type="transmembrane region" description="Helical" evidence="1">
    <location>
        <begin position="37"/>
        <end position="57"/>
    </location>
</feature>
<comment type="caution">
    <text evidence="3">The sequence shown here is derived from an EMBL/GenBank/DDBJ whole genome shotgun (WGS) entry which is preliminary data.</text>
</comment>
<accession>A0A839SXD4</accession>
<dbReference type="EMBL" id="JACHXI010000001">
    <property type="protein sequence ID" value="MBB3101772.1"/>
    <property type="molecule type" value="Genomic_DNA"/>
</dbReference>
<proteinExistence type="predicted"/>
<dbReference type="GO" id="GO:0030153">
    <property type="term" value="P:bacteriocin immunity"/>
    <property type="evidence" value="ECO:0007669"/>
    <property type="project" value="InterPro"/>
</dbReference>
<evidence type="ECO:0000313" key="4">
    <source>
        <dbReference type="Proteomes" id="UP000549250"/>
    </source>
</evidence>
<keyword evidence="4" id="KW-1185">Reference proteome</keyword>
<gene>
    <name evidence="3" type="ORF">FHR87_000132</name>
</gene>
<name>A0A839SXD4_AZOMA</name>
<feature type="domain" description="Uncharacterized protein YyaB-like PH" evidence="2">
    <location>
        <begin position="60"/>
        <end position="134"/>
    </location>
</feature>
<evidence type="ECO:0000256" key="1">
    <source>
        <dbReference type="SAM" id="Phobius"/>
    </source>
</evidence>
<feature type="transmembrane region" description="Helical" evidence="1">
    <location>
        <begin position="12"/>
        <end position="31"/>
    </location>
</feature>
<sequence length="139" mass="15680">MSTYKSKVDTGFAAILLVIAIVSLYITWLLTQAPNPPLWFIPTVTLFLGAVLPLWVLRATRYSINNDALLIVSGPFRWTVPFSQIKDVAPVRARCSSYSPALSLDRLRIEYADDKTLLVSPENRDQFLKDLQERRPATA</sequence>
<evidence type="ECO:0000313" key="3">
    <source>
        <dbReference type="EMBL" id="MBB3101772.1"/>
    </source>
</evidence>
<dbReference type="Pfam" id="PF06713">
    <property type="entry name" value="bPH_4"/>
    <property type="match status" value="1"/>
</dbReference>
<keyword evidence="1" id="KW-1133">Transmembrane helix</keyword>
<keyword evidence="1" id="KW-0812">Transmembrane</keyword>
<evidence type="ECO:0000259" key="2">
    <source>
        <dbReference type="Pfam" id="PF06713"/>
    </source>
</evidence>
<organism evidence="3 4">
    <name type="scientific">Azomonas macrocytogenes</name>
    <name type="common">Azotobacter macrocytogenes</name>
    <dbReference type="NCBI Taxonomy" id="69962"/>
    <lineage>
        <taxon>Bacteria</taxon>
        <taxon>Pseudomonadati</taxon>
        <taxon>Pseudomonadota</taxon>
        <taxon>Gammaproteobacteria</taxon>
        <taxon>Pseudomonadales</taxon>
        <taxon>Pseudomonadaceae</taxon>
        <taxon>Azomonas</taxon>
    </lineage>
</organism>
<reference evidence="3 4" key="1">
    <citation type="submission" date="2020-08" db="EMBL/GenBank/DDBJ databases">
        <title>Genomic Encyclopedia of Type Strains, Phase III (KMG-III): the genomes of soil and plant-associated and newly described type strains.</title>
        <authorList>
            <person name="Whitman W."/>
        </authorList>
    </citation>
    <scope>NUCLEOTIDE SEQUENCE [LARGE SCALE GENOMIC DNA]</scope>
    <source>
        <strain evidence="3 4">CECT 4462</strain>
    </source>
</reference>
<dbReference type="Proteomes" id="UP000549250">
    <property type="component" value="Unassembled WGS sequence"/>
</dbReference>